<dbReference type="EMBL" id="VSIX01000078">
    <property type="protein sequence ID" value="TYB30774.1"/>
    <property type="molecule type" value="Genomic_DNA"/>
</dbReference>
<keyword evidence="7 17" id="KW-0067">ATP-binding</keyword>
<feature type="binding site" evidence="17">
    <location>
        <position position="423"/>
    </location>
    <ligand>
        <name>AMP</name>
        <dbReference type="ChEBI" id="CHEBI:456215"/>
    </ligand>
</feature>
<dbReference type="InterPro" id="IPR000631">
    <property type="entry name" value="CARKD"/>
</dbReference>
<dbReference type="NCBIfam" id="TIGR00196">
    <property type="entry name" value="yjeF_cterm"/>
    <property type="match status" value="1"/>
</dbReference>
<dbReference type="HAMAP" id="MF_01965">
    <property type="entry name" value="NADHX_dehydratase"/>
    <property type="match status" value="1"/>
</dbReference>
<organism evidence="22 23">
    <name type="scientific">Candidatus Mcinerneyibacterium aminivorans</name>
    <dbReference type="NCBI Taxonomy" id="2703815"/>
    <lineage>
        <taxon>Bacteria</taxon>
        <taxon>Candidatus Macinerneyibacteriota</taxon>
        <taxon>Candidatus Mcinerneyibacteria</taxon>
        <taxon>Candidatus Mcinerneyibacteriales</taxon>
        <taxon>Candidatus Mcinerneyibacteriaceae</taxon>
        <taxon>Candidatus Mcinerneyibacterium</taxon>
    </lineage>
</organism>
<evidence type="ECO:0000256" key="19">
    <source>
        <dbReference type="PIRNR" id="PIRNR017184"/>
    </source>
</evidence>
<dbReference type="Gene3D" id="3.40.1190.20">
    <property type="match status" value="1"/>
</dbReference>
<comment type="catalytic activity">
    <reaction evidence="15 17 19">
        <text>(6S)-NADHX + ADP = AMP + phosphate + NADH + H(+)</text>
        <dbReference type="Rhea" id="RHEA:32223"/>
        <dbReference type="ChEBI" id="CHEBI:15378"/>
        <dbReference type="ChEBI" id="CHEBI:43474"/>
        <dbReference type="ChEBI" id="CHEBI:57945"/>
        <dbReference type="ChEBI" id="CHEBI:64074"/>
        <dbReference type="ChEBI" id="CHEBI:456215"/>
        <dbReference type="ChEBI" id="CHEBI:456216"/>
        <dbReference type="EC" id="4.2.1.136"/>
    </reaction>
</comment>
<dbReference type="Pfam" id="PF03853">
    <property type="entry name" value="YjeF_N"/>
    <property type="match status" value="1"/>
</dbReference>
<evidence type="ECO:0000256" key="14">
    <source>
        <dbReference type="ARBA" id="ARBA00025153"/>
    </source>
</evidence>
<evidence type="ECO:0000256" key="17">
    <source>
        <dbReference type="HAMAP-Rule" id="MF_01965"/>
    </source>
</evidence>
<dbReference type="PIRSF" id="PIRSF017184">
    <property type="entry name" value="Nnr"/>
    <property type="match status" value="1"/>
</dbReference>
<feature type="binding site" evidence="18">
    <location>
        <position position="155"/>
    </location>
    <ligand>
        <name>K(+)</name>
        <dbReference type="ChEBI" id="CHEBI:29103"/>
    </ligand>
</feature>
<comment type="similarity">
    <text evidence="18">Belongs to the NnrE/AIBP family.</text>
</comment>
<evidence type="ECO:0000256" key="13">
    <source>
        <dbReference type="ARBA" id="ARBA00023268"/>
    </source>
</evidence>
<feature type="binding site" evidence="18">
    <location>
        <begin position="123"/>
        <end position="129"/>
    </location>
    <ligand>
        <name>(6S)-NADPHX</name>
        <dbReference type="ChEBI" id="CHEBI:64076"/>
    </ligand>
</feature>
<dbReference type="InterPro" id="IPR029056">
    <property type="entry name" value="Ribokinase-like"/>
</dbReference>
<keyword evidence="5 18" id="KW-0479">Metal-binding</keyword>
<feature type="binding site" evidence="18">
    <location>
        <position position="152"/>
    </location>
    <ligand>
        <name>(6S)-NADPHX</name>
        <dbReference type="ChEBI" id="CHEBI:64076"/>
    </ligand>
</feature>
<dbReference type="AlphaFoldDB" id="A0A5D0MAG8"/>
<keyword evidence="10 17" id="KW-0520">NAD</keyword>
<keyword evidence="11 18" id="KW-0413">Isomerase</keyword>
<dbReference type="SUPFAM" id="SSF64153">
    <property type="entry name" value="YjeF N-terminal domain-like"/>
    <property type="match status" value="1"/>
</dbReference>
<feature type="domain" description="YjeF N-terminal" evidence="21">
    <location>
        <begin position="9"/>
        <end position="209"/>
    </location>
</feature>
<keyword evidence="9 18" id="KW-0630">Potassium</keyword>
<evidence type="ECO:0000256" key="3">
    <source>
        <dbReference type="ARBA" id="ARBA00006001"/>
    </source>
</evidence>
<feature type="binding site" evidence="17">
    <location>
        <position position="308"/>
    </location>
    <ligand>
        <name>(6S)-NADPHX</name>
        <dbReference type="ChEBI" id="CHEBI:64076"/>
    </ligand>
</feature>
<gene>
    <name evidence="18" type="primary">nnrE</name>
    <name evidence="17" type="synonym">nnrD</name>
    <name evidence="22" type="ORF">FXF47_07510</name>
</gene>
<sequence>MRLLSNQEKVDMDKYTIEDLKVPSIILMENAAQSVFNVIKKEIKKNDKILVLTGKGNNGGDGFALARILKIKSYNVELYKIYEPKTKDARKNSKLCKIYSVESVDSKNLNIEEYDVFIDAVFGTGFKGILEDRIQNVFNKINNSSGLEISIDIPSGISGDNNEISPNCFNADKTITFEYPVLAHCLYPGKKFVGKLFVEPIGLKYNKELKKEVLEEKDLYLKPLKYDVHKYSRGQVSVIDGIRKYSGATYLTLKAALKAGAGYVRLITDGENRFKNILFEIVIKNISSYEKIKLNSKIAKGILVAGPGMGRKSDKLTLLNKIFSDYKNLNLVLDADALYYFNDYYKKNIHNVIITPHLGEFSRMIDKNIEEIRENPIKIGSEFAAENNLTLILKSETTMIFSEDGRVAVNNFGNPYMATAGSGDVLTGIIAGLWANQSFKNFEIAKKAVGLHSLIGDYLYKNKIFNFTSSDIIDNISNVLKRFIDADGRFSNDC</sequence>
<keyword evidence="8 17" id="KW-0521">NADP</keyword>
<comment type="similarity">
    <text evidence="4 19">In the C-terminal section; belongs to the NnrD/CARKD family.</text>
</comment>
<dbReference type="NCBIfam" id="TIGR00197">
    <property type="entry name" value="yjeF_nterm"/>
    <property type="match status" value="1"/>
</dbReference>
<dbReference type="GO" id="GO:0052856">
    <property type="term" value="F:NAD(P)HX epimerase activity"/>
    <property type="evidence" value="ECO:0007669"/>
    <property type="project" value="UniProtKB-UniRule"/>
</dbReference>
<dbReference type="InterPro" id="IPR030677">
    <property type="entry name" value="Nnr"/>
</dbReference>
<feature type="binding site" evidence="18">
    <location>
        <position position="58"/>
    </location>
    <ligand>
        <name>K(+)</name>
        <dbReference type="ChEBI" id="CHEBI:29103"/>
    </ligand>
</feature>
<feature type="binding site" evidence="17">
    <location>
        <position position="357"/>
    </location>
    <ligand>
        <name>(6S)-NADPHX</name>
        <dbReference type="ChEBI" id="CHEBI:64076"/>
    </ligand>
</feature>
<evidence type="ECO:0000256" key="5">
    <source>
        <dbReference type="ARBA" id="ARBA00022723"/>
    </source>
</evidence>
<evidence type="ECO:0000256" key="18">
    <source>
        <dbReference type="HAMAP-Rule" id="MF_01966"/>
    </source>
</evidence>
<comment type="function">
    <text evidence="18">Catalyzes the epimerization of the S- and R-forms of NAD(P)HX, a damaged form of NAD(P)H that is a result of enzymatic or heat-dependent hydration. This is a prerequisite for the S-specific NAD(P)H-hydrate dehydratase to allow the repair of both epimers of NAD(P)HX.</text>
</comment>
<keyword evidence="6 17" id="KW-0547">Nucleotide-binding</keyword>
<dbReference type="CDD" id="cd01171">
    <property type="entry name" value="YXKO-related"/>
    <property type="match status" value="1"/>
</dbReference>
<dbReference type="GO" id="GO:0046872">
    <property type="term" value="F:metal ion binding"/>
    <property type="evidence" value="ECO:0007669"/>
    <property type="project" value="UniProtKB-UniRule"/>
</dbReference>
<comment type="cofactor">
    <cofactor evidence="18 19">
        <name>K(+)</name>
        <dbReference type="ChEBI" id="CHEBI:29103"/>
    </cofactor>
    <text evidence="18 19">Binds 1 potassium ion per subunit.</text>
</comment>
<dbReference type="InterPro" id="IPR036652">
    <property type="entry name" value="YjeF_N_dom_sf"/>
</dbReference>
<dbReference type="EC" id="5.1.99.6" evidence="19"/>
<reference evidence="22" key="1">
    <citation type="submission" date="2019-08" db="EMBL/GenBank/DDBJ databases">
        <title>Genomic characterization of a novel candidate phylum (ARYD3) from a high temperature, high salinity tertiary oil reservoir in north central Oklahoma, USA.</title>
        <authorList>
            <person name="Youssef N.H."/>
            <person name="Yadav A."/>
            <person name="Elshahed M.S."/>
        </authorList>
    </citation>
    <scope>NUCLEOTIDE SEQUENCE [LARGE SCALE GENOMIC DNA]</scope>
    <source>
        <strain evidence="22">ARYD3</strain>
    </source>
</reference>
<evidence type="ECO:0000256" key="12">
    <source>
        <dbReference type="ARBA" id="ARBA00023239"/>
    </source>
</evidence>
<keyword evidence="23" id="KW-1185">Reference proteome</keyword>
<dbReference type="PANTHER" id="PTHR12592:SF0">
    <property type="entry name" value="ATP-DEPENDENT (S)-NAD(P)H-HYDRATE DEHYDRATASE"/>
    <property type="match status" value="1"/>
</dbReference>
<comment type="catalytic activity">
    <reaction evidence="1 18 19">
        <text>(6R)-NADHX = (6S)-NADHX</text>
        <dbReference type="Rhea" id="RHEA:32215"/>
        <dbReference type="ChEBI" id="CHEBI:64074"/>
        <dbReference type="ChEBI" id="CHEBI:64075"/>
        <dbReference type="EC" id="5.1.99.6"/>
    </reaction>
</comment>
<keyword evidence="12 17" id="KW-0456">Lyase</keyword>
<comment type="caution">
    <text evidence="18">Lacks conserved residue(s) required for the propagation of feature annotation.</text>
</comment>
<comment type="cofactor">
    <cofactor evidence="17">
        <name>Mg(2+)</name>
        <dbReference type="ChEBI" id="CHEBI:18420"/>
    </cofactor>
</comment>
<name>A0A5D0MAG8_9BACT</name>
<evidence type="ECO:0000313" key="23">
    <source>
        <dbReference type="Proteomes" id="UP000324143"/>
    </source>
</evidence>
<accession>A0A5D0MAG8</accession>
<dbReference type="InterPro" id="IPR004443">
    <property type="entry name" value="YjeF_N_dom"/>
</dbReference>
<dbReference type="GO" id="GO:0005524">
    <property type="term" value="F:ATP binding"/>
    <property type="evidence" value="ECO:0007669"/>
    <property type="project" value="UniProtKB-UniRule"/>
</dbReference>
<dbReference type="PROSITE" id="PS01050">
    <property type="entry name" value="YJEF_C_2"/>
    <property type="match status" value="1"/>
</dbReference>
<comment type="similarity">
    <text evidence="3 19">In the N-terminal section; belongs to the NnrE/AIBP family.</text>
</comment>
<comment type="function">
    <text evidence="14 19">Bifunctional enzyme that catalyzes the epimerization of the S- and R-forms of NAD(P)HX and the dehydration of the S-form of NAD(P)HX at the expense of ADP, which is converted to AMP. This allows the repair of both epimers of NAD(P)HX, a damaged form of NAD(P)H that is a result of enzymatic or heat-dependent hydration.</text>
</comment>
<evidence type="ECO:0000256" key="4">
    <source>
        <dbReference type="ARBA" id="ARBA00009524"/>
    </source>
</evidence>
<evidence type="ECO:0000256" key="6">
    <source>
        <dbReference type="ARBA" id="ARBA00022741"/>
    </source>
</evidence>
<evidence type="ECO:0000256" key="2">
    <source>
        <dbReference type="ARBA" id="ARBA00000909"/>
    </source>
</evidence>
<comment type="caution">
    <text evidence="22">The sequence shown here is derived from an EMBL/GenBank/DDBJ whole genome shotgun (WGS) entry which is preliminary data.</text>
</comment>
<dbReference type="PANTHER" id="PTHR12592">
    <property type="entry name" value="ATP-DEPENDENT (S)-NAD(P)H-HYDRATE DEHYDRATASE FAMILY MEMBER"/>
    <property type="match status" value="1"/>
</dbReference>
<proteinExistence type="inferred from homology"/>
<evidence type="ECO:0000256" key="7">
    <source>
        <dbReference type="ARBA" id="ARBA00022840"/>
    </source>
</evidence>
<feature type="binding site" evidence="17">
    <location>
        <position position="424"/>
    </location>
    <ligand>
        <name>(6S)-NADPHX</name>
        <dbReference type="ChEBI" id="CHEBI:64076"/>
    </ligand>
</feature>
<feature type="domain" description="YjeF C-terminal" evidence="20">
    <location>
        <begin position="213"/>
        <end position="483"/>
    </location>
</feature>
<dbReference type="HAMAP" id="MF_01966">
    <property type="entry name" value="NADHX_epimerase"/>
    <property type="match status" value="1"/>
</dbReference>
<evidence type="ECO:0000256" key="11">
    <source>
        <dbReference type="ARBA" id="ARBA00023235"/>
    </source>
</evidence>
<evidence type="ECO:0000313" key="22">
    <source>
        <dbReference type="EMBL" id="TYB30774.1"/>
    </source>
</evidence>
<comment type="subunit">
    <text evidence="17">Homotetramer.</text>
</comment>
<comment type="catalytic activity">
    <reaction evidence="2 18 19">
        <text>(6R)-NADPHX = (6S)-NADPHX</text>
        <dbReference type="Rhea" id="RHEA:32227"/>
        <dbReference type="ChEBI" id="CHEBI:64076"/>
        <dbReference type="ChEBI" id="CHEBI:64077"/>
        <dbReference type="EC" id="5.1.99.6"/>
    </reaction>
</comment>
<dbReference type="PROSITE" id="PS51383">
    <property type="entry name" value="YJEF_C_3"/>
    <property type="match status" value="1"/>
</dbReference>
<comment type="similarity">
    <text evidence="17">Belongs to the NnrD/CARKD family.</text>
</comment>
<feature type="binding site" evidence="17">
    <location>
        <begin position="394"/>
        <end position="398"/>
    </location>
    <ligand>
        <name>AMP</name>
        <dbReference type="ChEBI" id="CHEBI:456215"/>
    </ligand>
</feature>
<evidence type="ECO:0000256" key="8">
    <source>
        <dbReference type="ARBA" id="ARBA00022857"/>
    </source>
</evidence>
<feature type="binding site" evidence="18">
    <location>
        <position position="119"/>
    </location>
    <ligand>
        <name>K(+)</name>
        <dbReference type="ChEBI" id="CHEBI:29103"/>
    </ligand>
</feature>
<dbReference type="Pfam" id="PF01256">
    <property type="entry name" value="Carb_kinase"/>
    <property type="match status" value="1"/>
</dbReference>
<evidence type="ECO:0000256" key="9">
    <source>
        <dbReference type="ARBA" id="ARBA00022958"/>
    </source>
</evidence>
<evidence type="ECO:0000256" key="1">
    <source>
        <dbReference type="ARBA" id="ARBA00000013"/>
    </source>
</evidence>
<feature type="binding site" evidence="17">
    <location>
        <position position="248"/>
    </location>
    <ligand>
        <name>(6S)-NADPHX</name>
        <dbReference type="ChEBI" id="CHEBI:64076"/>
    </ligand>
</feature>
<comment type="function">
    <text evidence="17">Catalyzes the dehydration of the S-form of NAD(P)HX at the expense of ADP, which is converted to AMP. Together with NAD(P)HX epimerase, which catalyzes the epimerization of the S- and R-forms, the enzyme allows the repair of both epimers of NAD(P)HX, a damaged form of NAD(P)H that is a result of enzymatic or heat-dependent hydration.</text>
</comment>
<evidence type="ECO:0000256" key="10">
    <source>
        <dbReference type="ARBA" id="ARBA00023027"/>
    </source>
</evidence>
<evidence type="ECO:0000259" key="20">
    <source>
        <dbReference type="PROSITE" id="PS51383"/>
    </source>
</evidence>
<dbReference type="EC" id="4.2.1.136" evidence="19"/>
<dbReference type="SUPFAM" id="SSF53613">
    <property type="entry name" value="Ribokinase-like"/>
    <property type="match status" value="1"/>
</dbReference>
<protein>
    <recommendedName>
        <fullName evidence="19">Bifunctional NAD(P)H-hydrate repair enzyme</fullName>
    </recommendedName>
    <alternativeName>
        <fullName evidence="19">Nicotinamide nucleotide repair protein</fullName>
    </alternativeName>
    <domain>
        <recommendedName>
            <fullName evidence="19">ADP-dependent (S)-NAD(P)H-hydrate dehydratase</fullName>
            <ecNumber evidence="19">4.2.1.136</ecNumber>
        </recommendedName>
        <alternativeName>
            <fullName evidence="19">ADP-dependent NAD(P)HX dehydratase</fullName>
        </alternativeName>
    </domain>
    <domain>
        <recommendedName>
            <fullName evidence="19">NAD(P)H-hydrate epimerase</fullName>
            <ecNumber evidence="19">5.1.99.6</ecNumber>
        </recommendedName>
    </domain>
</protein>
<dbReference type="GO" id="GO:0110051">
    <property type="term" value="P:metabolite repair"/>
    <property type="evidence" value="ECO:0007669"/>
    <property type="project" value="TreeGrafter"/>
</dbReference>
<dbReference type="GO" id="GO:0046496">
    <property type="term" value="P:nicotinamide nucleotide metabolic process"/>
    <property type="evidence" value="ECO:0007669"/>
    <property type="project" value="UniProtKB-UniRule"/>
</dbReference>
<dbReference type="Proteomes" id="UP000324143">
    <property type="component" value="Unassembled WGS sequence"/>
</dbReference>
<dbReference type="PROSITE" id="PS51385">
    <property type="entry name" value="YJEF_N"/>
    <property type="match status" value="1"/>
</dbReference>
<evidence type="ECO:0000259" key="21">
    <source>
        <dbReference type="PROSITE" id="PS51385"/>
    </source>
</evidence>
<feature type="binding site" evidence="18">
    <location>
        <begin position="57"/>
        <end position="61"/>
    </location>
    <ligand>
        <name>(6S)-NADPHX</name>
        <dbReference type="ChEBI" id="CHEBI:64076"/>
    </ligand>
</feature>
<dbReference type="Gene3D" id="3.40.50.10260">
    <property type="entry name" value="YjeF N-terminal domain"/>
    <property type="match status" value="1"/>
</dbReference>
<comment type="catalytic activity">
    <reaction evidence="16 17 19">
        <text>(6S)-NADPHX + ADP = AMP + phosphate + NADPH + H(+)</text>
        <dbReference type="Rhea" id="RHEA:32235"/>
        <dbReference type="ChEBI" id="CHEBI:15378"/>
        <dbReference type="ChEBI" id="CHEBI:43474"/>
        <dbReference type="ChEBI" id="CHEBI:57783"/>
        <dbReference type="ChEBI" id="CHEBI:64076"/>
        <dbReference type="ChEBI" id="CHEBI:456215"/>
        <dbReference type="ChEBI" id="CHEBI:456216"/>
        <dbReference type="EC" id="4.2.1.136"/>
    </reaction>
</comment>
<dbReference type="InterPro" id="IPR017953">
    <property type="entry name" value="Carbohydrate_kinase_pred_CS"/>
</dbReference>
<evidence type="ECO:0000256" key="15">
    <source>
        <dbReference type="ARBA" id="ARBA00048238"/>
    </source>
</evidence>
<evidence type="ECO:0000256" key="16">
    <source>
        <dbReference type="ARBA" id="ARBA00049209"/>
    </source>
</evidence>
<dbReference type="GO" id="GO:0052855">
    <property type="term" value="F:ADP-dependent NAD(P)H-hydrate dehydratase activity"/>
    <property type="evidence" value="ECO:0007669"/>
    <property type="project" value="UniProtKB-UniRule"/>
</dbReference>
<keyword evidence="13" id="KW-0511">Multifunctional enzyme</keyword>